<protein>
    <submittedName>
        <fullName evidence="4">Phage receptor</fullName>
    </submittedName>
</protein>
<evidence type="ECO:0000313" key="4">
    <source>
        <dbReference type="EMBL" id="WEK28323.1"/>
    </source>
</evidence>
<dbReference type="Gene3D" id="1.25.40.10">
    <property type="entry name" value="Tetratricopeptide repeat domain"/>
    <property type="match status" value="1"/>
</dbReference>
<proteinExistence type="predicted"/>
<dbReference type="NCBIfam" id="NF007302">
    <property type="entry name" value="PRK09782.1"/>
    <property type="match status" value="1"/>
</dbReference>
<feature type="region of interest" description="Disordered" evidence="1">
    <location>
        <begin position="728"/>
        <end position="755"/>
    </location>
</feature>
<feature type="compositionally biased region" description="Polar residues" evidence="1">
    <location>
        <begin position="728"/>
        <end position="738"/>
    </location>
</feature>
<gene>
    <name evidence="4" type="ORF">P0Y58_15535</name>
</gene>
<name>A0AAJ6B954_9PSED</name>
<dbReference type="Proteomes" id="UP001216329">
    <property type="component" value="Chromosome"/>
</dbReference>
<feature type="compositionally biased region" description="Low complexity" evidence="1">
    <location>
        <begin position="744"/>
        <end position="755"/>
    </location>
</feature>
<dbReference type="InterPro" id="IPR025137">
    <property type="entry name" value="NfrA_C"/>
</dbReference>
<evidence type="ECO:0000313" key="5">
    <source>
        <dbReference type="Proteomes" id="UP001216329"/>
    </source>
</evidence>
<dbReference type="InterPro" id="IPR011990">
    <property type="entry name" value="TPR-like_helical_dom_sf"/>
</dbReference>
<reference evidence="4" key="1">
    <citation type="submission" date="2023-03" db="EMBL/GenBank/DDBJ databases">
        <title>Andean soil-derived lignocellulolytic bacterial consortium as a source of novel taxa and putative plastic-active enzymes.</title>
        <authorList>
            <person name="Diaz-Garcia L."/>
            <person name="Chuvochina M."/>
            <person name="Feuerriegel G."/>
            <person name="Bunk B."/>
            <person name="Sproer C."/>
            <person name="Streit W.R."/>
            <person name="Rodriguez L.M."/>
            <person name="Overmann J."/>
            <person name="Jimenez D.J."/>
        </authorList>
    </citation>
    <scope>NUCLEOTIDE SEQUENCE</scope>
    <source>
        <strain evidence="4">MAG 876</strain>
    </source>
</reference>
<evidence type="ECO:0000259" key="3">
    <source>
        <dbReference type="Pfam" id="PF13283"/>
    </source>
</evidence>
<sequence>MKPRLSITFSGLLLCCAALPVAASAPMTDFQRFTSFPFMDRSYREAKKDNWAEVERLTRHVLNRVPNNDEARALLVEALAHQRRYKDAEALADQLSGSPEYADALLELRLTWIEQDPPPASQVEQWLATSEGNQRVRLWQAYSLSLAKFGGAGKALDWLSQLPPRDDGQVLRLARANFAEQLRNWKETIEQLQPLADKGQLPAEDWQRLANAYVQQVDEKGLNTLLPSAPSPQLANQARLAMANRAIAVGHNQQAQRWLQSLPPDQLSQPDQRQQLWELAREGDDAVLVRRLSNDLQRPCLDTVDWLSRHDPDLAREQFKGCTATADSRAYAVLKQRLYGDPPQSPQPRTATEWEKHYRQTGDLAALEQATFLLVDHDQTTHARRLLEQAYDQRQGRLSPSLLQRLGNLYARNDGPLDSPRIRSLIPRLDANTRAQLLGRLAEAGRCDAVRQAVPATPSEPGQYRALGRCAMPDQAGEAVVYYQAAERLGDASNRLPLAYALEAAGDSQAALPIWRSLPDSAWTDNARLTAASGALSAGDAEAARRYWDAAAHHSADDWALGAAIAQRQGDYQAALGFQRQALASNPRPDHYYAAASTAQLAGDREQSMAWLAEAVRLAPDQPRYRADYGMRLAGSADKTQRRQSIPYLERATHDFPEDYRLGETLALRYDEAEDSASARRELRRILDVEQNLVDGDDEYGSLEARKYRQRRAHESLSRRDTITLASTWSPAGTSTNDKFLDNGQRSGSSRRAQSQNVQLAMWDHALGEEPSRNGSTLSVYGRVLFGGQSRTDYAQSMGTGVGLRYKPLGQANLNLYAELYHQRQIDEEHYGGLSLGQLLSPAKVGGNWGDLRHHAESSNDLLLRATASFLDQGNWRNDWRVDEDDWNERFLYLDAAWWTRAGDHAWLSRYQQGHAWKLPGSAPQTIMPYGFVEFSSQDPSNDWRQDARAGVGVRWQWWFDDDRYNAYRGSLKVRAEYQQSLGGNLYERANGVLVGAEMTF</sequence>
<feature type="domain" description="Bacteriophage N4 adsorption protein A C-terminal" evidence="3">
    <location>
        <begin position="857"/>
        <end position="996"/>
    </location>
</feature>
<accession>A0AAJ6B954</accession>
<dbReference type="Pfam" id="PF13283">
    <property type="entry name" value="NfrA_C"/>
    <property type="match status" value="1"/>
</dbReference>
<feature type="signal peptide" evidence="2">
    <location>
        <begin position="1"/>
        <end position="25"/>
    </location>
</feature>
<dbReference type="SUPFAM" id="SSF48452">
    <property type="entry name" value="TPR-like"/>
    <property type="match status" value="1"/>
</dbReference>
<dbReference type="EMBL" id="CP119325">
    <property type="protein sequence ID" value="WEK28323.1"/>
    <property type="molecule type" value="Genomic_DNA"/>
</dbReference>
<keyword evidence="4" id="KW-0675">Receptor</keyword>
<keyword evidence="2" id="KW-0732">Signal</keyword>
<organism evidence="4 5">
    <name type="scientific">Candidatus Pseudomonas phytovorans</name>
    <dbReference type="NCBI Taxonomy" id="3121377"/>
    <lineage>
        <taxon>Bacteria</taxon>
        <taxon>Pseudomonadati</taxon>
        <taxon>Pseudomonadota</taxon>
        <taxon>Gammaproteobacteria</taxon>
        <taxon>Pseudomonadales</taxon>
        <taxon>Pseudomonadaceae</taxon>
        <taxon>Pseudomonas</taxon>
    </lineage>
</organism>
<dbReference type="AlphaFoldDB" id="A0AAJ6B954"/>
<feature type="chain" id="PRO_5042528512" evidence="2">
    <location>
        <begin position="26"/>
        <end position="1001"/>
    </location>
</feature>
<evidence type="ECO:0000256" key="2">
    <source>
        <dbReference type="SAM" id="SignalP"/>
    </source>
</evidence>
<evidence type="ECO:0000256" key="1">
    <source>
        <dbReference type="SAM" id="MobiDB-lite"/>
    </source>
</evidence>